<proteinExistence type="predicted"/>
<keyword evidence="3" id="KW-1185">Reference proteome</keyword>
<feature type="signal peptide" evidence="1">
    <location>
        <begin position="1"/>
        <end position="35"/>
    </location>
</feature>
<dbReference type="EMBL" id="JALKCG010000002">
    <property type="protein sequence ID" value="MCK0208077.1"/>
    <property type="molecule type" value="Genomic_DNA"/>
</dbReference>
<sequence length="148" mass="15339">MNAATMPAARTKRLLGLGAAALLGTAVLAASPASAQEVYVRGPAPLPPGTVIVEEPGYGPGYGPGYLAPGGHVIVREATPPVVVREAPQRVIVTDPMGGPYAREVYVRRPAPPEPLPGGYYDDAYDGGCRTLERQTRSGLVTVSTVCD</sequence>
<protein>
    <recommendedName>
        <fullName evidence="4">Nickel/cobalt transporter regulator</fullName>
    </recommendedName>
</protein>
<feature type="chain" id="PRO_5045523453" description="Nickel/cobalt transporter regulator" evidence="1">
    <location>
        <begin position="36"/>
        <end position="148"/>
    </location>
</feature>
<evidence type="ECO:0000256" key="1">
    <source>
        <dbReference type="SAM" id="SignalP"/>
    </source>
</evidence>
<evidence type="ECO:0000313" key="2">
    <source>
        <dbReference type="EMBL" id="MCK0208077.1"/>
    </source>
</evidence>
<comment type="caution">
    <text evidence="2">The sequence shown here is derived from an EMBL/GenBank/DDBJ whole genome shotgun (WGS) entry which is preliminary data.</text>
</comment>
<evidence type="ECO:0008006" key="4">
    <source>
        <dbReference type="Google" id="ProtNLM"/>
    </source>
</evidence>
<accession>A0ABT0DLB6</accession>
<gene>
    <name evidence="2" type="ORF">MWN33_08545</name>
</gene>
<evidence type="ECO:0000313" key="3">
    <source>
        <dbReference type="Proteomes" id="UP001202867"/>
    </source>
</evidence>
<organism evidence="2 3">
    <name type="scientific">Ancylobacter koreensis</name>
    <dbReference type="NCBI Taxonomy" id="266121"/>
    <lineage>
        <taxon>Bacteria</taxon>
        <taxon>Pseudomonadati</taxon>
        <taxon>Pseudomonadota</taxon>
        <taxon>Alphaproteobacteria</taxon>
        <taxon>Hyphomicrobiales</taxon>
        <taxon>Xanthobacteraceae</taxon>
        <taxon>Ancylobacter</taxon>
    </lineage>
</organism>
<dbReference type="RefSeq" id="WP_247200064.1">
    <property type="nucleotide sequence ID" value="NZ_JALKCG010000002.1"/>
</dbReference>
<reference evidence="3" key="1">
    <citation type="submission" date="2023-07" db="EMBL/GenBank/DDBJ databases">
        <title>Ancylobacter moscoviensis sp. nov., facultatively methylotrophic bacteria from activated sludge and the reclassification of Starkeya novella (Starkey 1934) Kelly et al. 2000 as Ancylobacter novellus comb. nov., Starkeya koreensis Im et al. 2006 as Ancylobacter koreensis comb.nov., Angulomicrobium tetraedrale Vasil'eva et al. 1986 as Ancylobacter tetraedralis comb. nov., Angulomicrobium amanitiforme Fritz et al. 2004 as Ancylobacter amanitiformis comb. nov. and Methylorhabdus multivorans Doronina et al. 1996 as Ancylobacter multivorans comb. nov. and emended description of the genus Ancylobacter.</title>
        <authorList>
            <person name="Doronina N."/>
            <person name="Chemodurova A."/>
            <person name="Grouzdev D."/>
            <person name="Koziaeva V."/>
            <person name="Shi W."/>
            <person name="Wu L."/>
            <person name="Kaparullina E."/>
        </authorList>
    </citation>
    <scope>NUCLEOTIDE SEQUENCE [LARGE SCALE GENOMIC DNA]</scope>
    <source>
        <strain evidence="3">Jip08</strain>
    </source>
</reference>
<name>A0ABT0DLB6_9HYPH</name>
<dbReference type="Proteomes" id="UP001202867">
    <property type="component" value="Unassembled WGS sequence"/>
</dbReference>
<keyword evidence="1" id="KW-0732">Signal</keyword>